<evidence type="ECO:0000313" key="1">
    <source>
        <dbReference type="EMBL" id="GAA0147349.1"/>
    </source>
</evidence>
<evidence type="ECO:0000313" key="2">
    <source>
        <dbReference type="Proteomes" id="UP001454036"/>
    </source>
</evidence>
<organism evidence="1 2">
    <name type="scientific">Lithospermum erythrorhizon</name>
    <name type="common">Purple gromwell</name>
    <name type="synonym">Lithospermum officinale var. erythrorhizon</name>
    <dbReference type="NCBI Taxonomy" id="34254"/>
    <lineage>
        <taxon>Eukaryota</taxon>
        <taxon>Viridiplantae</taxon>
        <taxon>Streptophyta</taxon>
        <taxon>Embryophyta</taxon>
        <taxon>Tracheophyta</taxon>
        <taxon>Spermatophyta</taxon>
        <taxon>Magnoliopsida</taxon>
        <taxon>eudicotyledons</taxon>
        <taxon>Gunneridae</taxon>
        <taxon>Pentapetalae</taxon>
        <taxon>asterids</taxon>
        <taxon>lamiids</taxon>
        <taxon>Boraginales</taxon>
        <taxon>Boraginaceae</taxon>
        <taxon>Boraginoideae</taxon>
        <taxon>Lithospermeae</taxon>
        <taxon>Lithospermum</taxon>
    </lineage>
</organism>
<accession>A0AAV3P755</accession>
<sequence>MAPGFFSSKFLENPYTLPRGQQICEWSSFKSNLQSFHVVRPLLMEGLCEGYSASDHLEVFGGMCRHLIHISSSILAEKRKLNEDYLGLHKKFEDVSAKNQKLKDKSSGFDCQITQLSAIQDASLAEIALARKEAEELQEDESKEFEAAISAAVERFKASPEFVDTLGTNAAFGAFGFVKKYKDKYPELRFDFEEFQENYKSSWFTDLDLDALSSEEENKEDALPAGDAPPSS</sequence>
<gene>
    <name evidence="1" type="ORF">LIER_36501</name>
</gene>
<keyword evidence="2" id="KW-1185">Reference proteome</keyword>
<comment type="caution">
    <text evidence="1">The sequence shown here is derived from an EMBL/GenBank/DDBJ whole genome shotgun (WGS) entry which is preliminary data.</text>
</comment>
<dbReference type="Proteomes" id="UP001454036">
    <property type="component" value="Unassembled WGS sequence"/>
</dbReference>
<dbReference type="AlphaFoldDB" id="A0AAV3P755"/>
<name>A0AAV3P755_LITER</name>
<dbReference type="EMBL" id="BAABME010016764">
    <property type="protein sequence ID" value="GAA0147349.1"/>
    <property type="molecule type" value="Genomic_DNA"/>
</dbReference>
<proteinExistence type="predicted"/>
<protein>
    <submittedName>
        <fullName evidence="1">Uncharacterized protein</fullName>
    </submittedName>
</protein>
<reference evidence="1 2" key="1">
    <citation type="submission" date="2024-01" db="EMBL/GenBank/DDBJ databases">
        <title>The complete chloroplast genome sequence of Lithospermum erythrorhizon: insights into the phylogenetic relationship among Boraginaceae species and the maternal lineages of purple gromwells.</title>
        <authorList>
            <person name="Okada T."/>
            <person name="Watanabe K."/>
        </authorList>
    </citation>
    <scope>NUCLEOTIDE SEQUENCE [LARGE SCALE GENOMIC DNA]</scope>
</reference>